<evidence type="ECO:0000259" key="2">
    <source>
        <dbReference type="Pfam" id="PF05649"/>
    </source>
</evidence>
<name>X8BL16_MYCXE</name>
<accession>X8BL16</accession>
<comment type="caution">
    <text evidence="3">The sequence shown here is derived from an EMBL/GenBank/DDBJ whole genome shotgun (WGS) entry which is preliminary data.</text>
</comment>
<dbReference type="PATRIC" id="fig|1299334.3.peg.3909"/>
<feature type="domain" description="Peptidase M13 N-terminal" evidence="2">
    <location>
        <begin position="21"/>
        <end position="118"/>
    </location>
</feature>
<sequence length="151" mass="16374">MTVEALRSGIDLSFLDTGIRPQDDLFGHVNGRWLADYEIPPDRASDGAFRQLFDRAEVQVRDLITEAAAAAAEPGTDEQRIGDLYASFLDEDTVERRGVQPLLEELAAIDEATDPDALAARSAPCNAPGWAGASGRTWTPTPKTRAATWCT</sequence>
<dbReference type="Gene3D" id="1.10.1380.10">
    <property type="entry name" value="Neutral endopeptidase , domain2"/>
    <property type="match status" value="1"/>
</dbReference>
<dbReference type="GO" id="GO:0006508">
    <property type="term" value="P:proteolysis"/>
    <property type="evidence" value="ECO:0007669"/>
    <property type="project" value="InterPro"/>
</dbReference>
<organism evidence="3">
    <name type="scientific">Mycobacterium xenopi 4042</name>
    <dbReference type="NCBI Taxonomy" id="1299334"/>
    <lineage>
        <taxon>Bacteria</taxon>
        <taxon>Bacillati</taxon>
        <taxon>Actinomycetota</taxon>
        <taxon>Actinomycetes</taxon>
        <taxon>Mycobacteriales</taxon>
        <taxon>Mycobacteriaceae</taxon>
        <taxon>Mycobacterium</taxon>
    </lineage>
</organism>
<gene>
    <name evidence="3" type="ORF">I553_8267</name>
</gene>
<dbReference type="SUPFAM" id="SSF55486">
    <property type="entry name" value="Metalloproteases ('zincins'), catalytic domain"/>
    <property type="match status" value="1"/>
</dbReference>
<dbReference type="InterPro" id="IPR008753">
    <property type="entry name" value="Peptidase_M13_N"/>
</dbReference>
<protein>
    <submittedName>
        <fullName evidence="3">Peptidase M13 family protein</fullName>
    </submittedName>
</protein>
<proteinExistence type="predicted"/>
<dbReference type="Pfam" id="PF05649">
    <property type="entry name" value="Peptidase_M13_N"/>
    <property type="match status" value="1"/>
</dbReference>
<evidence type="ECO:0000256" key="1">
    <source>
        <dbReference type="SAM" id="MobiDB-lite"/>
    </source>
</evidence>
<reference evidence="3" key="1">
    <citation type="submission" date="2014-01" db="EMBL/GenBank/DDBJ databases">
        <authorList>
            <person name="Brown-Elliot B."/>
            <person name="Wallace R."/>
            <person name="Lenaerts A."/>
            <person name="Ordway D."/>
            <person name="DeGroote M.A."/>
            <person name="Parker T."/>
            <person name="Sizemore C."/>
            <person name="Tallon L.J."/>
            <person name="Sadzewicz L.K."/>
            <person name="Sengamalay N."/>
            <person name="Fraser C.M."/>
            <person name="Hine E."/>
            <person name="Shefchek K.A."/>
            <person name="Das S.P."/>
            <person name="Tettelin H."/>
        </authorList>
    </citation>
    <scope>NUCLEOTIDE SEQUENCE [LARGE SCALE GENOMIC DNA]</scope>
    <source>
        <strain evidence="3">4042</strain>
    </source>
</reference>
<feature type="region of interest" description="Disordered" evidence="1">
    <location>
        <begin position="130"/>
        <end position="151"/>
    </location>
</feature>
<dbReference type="AlphaFoldDB" id="X8BL16"/>
<evidence type="ECO:0000313" key="3">
    <source>
        <dbReference type="EMBL" id="EUA43933.1"/>
    </source>
</evidence>
<dbReference type="InterPro" id="IPR042089">
    <property type="entry name" value="Peptidase_M13_dom_2"/>
</dbReference>
<dbReference type="EMBL" id="JAOB01000040">
    <property type="protein sequence ID" value="EUA43933.1"/>
    <property type="molecule type" value="Genomic_DNA"/>
</dbReference>